<sequence length="68" mass="7846">MRGIRWRRTRFTRMNCRSESDHFVFKEGPFAGKPRSYKDTTNPVGAKLAREEALENITKTKAITVSLS</sequence>
<gene>
    <name evidence="1" type="ORF">PS928_04755</name>
</gene>
<organism evidence="1 2">
    <name type="scientific">Pseudomonas fluorescens</name>
    <dbReference type="NCBI Taxonomy" id="294"/>
    <lineage>
        <taxon>Bacteria</taxon>
        <taxon>Pseudomonadati</taxon>
        <taxon>Pseudomonadota</taxon>
        <taxon>Gammaproteobacteria</taxon>
        <taxon>Pseudomonadales</taxon>
        <taxon>Pseudomonadaceae</taxon>
        <taxon>Pseudomonas</taxon>
    </lineage>
</organism>
<dbReference type="Proteomes" id="UP000381378">
    <property type="component" value="Unassembled WGS sequence"/>
</dbReference>
<accession>A0A5E7VBS7</accession>
<evidence type="ECO:0000313" key="2">
    <source>
        <dbReference type="Proteomes" id="UP000381378"/>
    </source>
</evidence>
<reference evidence="1 2" key="1">
    <citation type="submission" date="2019-09" db="EMBL/GenBank/DDBJ databases">
        <authorList>
            <person name="Chandra G."/>
            <person name="Truman W A."/>
        </authorList>
    </citation>
    <scope>NUCLEOTIDE SEQUENCE [LARGE SCALE GENOMIC DNA]</scope>
    <source>
        <strain evidence="1">PS928</strain>
    </source>
</reference>
<proteinExistence type="predicted"/>
<evidence type="ECO:0000313" key="1">
    <source>
        <dbReference type="EMBL" id="VVQ19028.1"/>
    </source>
</evidence>
<name>A0A5E7VBS7_PSEFL</name>
<dbReference type="EMBL" id="CABVJF010000021">
    <property type="protein sequence ID" value="VVQ19028.1"/>
    <property type="molecule type" value="Genomic_DNA"/>
</dbReference>
<dbReference type="AlphaFoldDB" id="A0A5E7VBS7"/>
<protein>
    <submittedName>
        <fullName evidence="1">Uncharacterized protein</fullName>
    </submittedName>
</protein>